<evidence type="ECO:0000256" key="1">
    <source>
        <dbReference type="ARBA" id="ARBA00022801"/>
    </source>
</evidence>
<dbReference type="Pfam" id="PF00023">
    <property type="entry name" value="Ank"/>
    <property type="match status" value="1"/>
</dbReference>
<evidence type="ECO:0000256" key="2">
    <source>
        <dbReference type="PROSITE-ProRule" id="PRU00023"/>
    </source>
</evidence>
<dbReference type="PROSITE" id="PS50297">
    <property type="entry name" value="ANK_REP_REGION"/>
    <property type="match status" value="2"/>
</dbReference>
<dbReference type="GO" id="GO:0004081">
    <property type="term" value="F:bis(5'-nucleosyl)-tetraphosphatase (asymmetrical) activity"/>
    <property type="evidence" value="ECO:0007669"/>
    <property type="project" value="TreeGrafter"/>
</dbReference>
<protein>
    <recommendedName>
        <fullName evidence="3">Nudix hydrolase domain-containing protein</fullName>
    </recommendedName>
</protein>
<dbReference type="InterPro" id="IPR015797">
    <property type="entry name" value="NUDIX_hydrolase-like_dom_sf"/>
</dbReference>
<dbReference type="SMART" id="SM00248">
    <property type="entry name" value="ANK"/>
    <property type="match status" value="3"/>
</dbReference>
<name>A0AAU9KCK5_9CILI</name>
<dbReference type="InterPro" id="IPR002110">
    <property type="entry name" value="Ankyrin_rpt"/>
</dbReference>
<organism evidence="4 5">
    <name type="scientific">Blepharisma stoltei</name>
    <dbReference type="NCBI Taxonomy" id="1481888"/>
    <lineage>
        <taxon>Eukaryota</taxon>
        <taxon>Sar</taxon>
        <taxon>Alveolata</taxon>
        <taxon>Ciliophora</taxon>
        <taxon>Postciliodesmatophora</taxon>
        <taxon>Heterotrichea</taxon>
        <taxon>Heterotrichida</taxon>
        <taxon>Blepharismidae</taxon>
        <taxon>Blepharisma</taxon>
    </lineage>
</organism>
<sequence length="331" mass="36588">MSEDRSPFSTHGFSVVVVRNFDGKWLAVKETRNRGWWLPAGLVDPGETFVDAAHRECLEESGIRIELKGILRVEHSVYGPTHARMRVVFFAMPIDELQIPKTIPDKESEEARWVTLDDLRRLAKGRPGLRGPELYEWGGYIEKGGMIAPLHFLCREDEPTPTPQLLSGRGNETIPRDLKSFISALERGDEASLKKAVLAGFNVNLVINDKSWTLLHLACKLNQENCVQILLLGGADIAASTHKNRNVIHFAAQSTPSTLVNVLIAAARLPNKLDLINQQDDEGNSPLHFAAASPGRAFLWEVLIENGADSNLRNQQGLKPADIASISQPGI</sequence>
<accession>A0AAU9KCK5</accession>
<dbReference type="PANTHER" id="PTHR21340">
    <property type="entry name" value="DIADENOSINE 5,5-P1,P4-TETRAPHOSPHATE PYROPHOSPHOHYDROLASE MUTT"/>
    <property type="match status" value="1"/>
</dbReference>
<dbReference type="SUPFAM" id="SSF55811">
    <property type="entry name" value="Nudix"/>
    <property type="match status" value="1"/>
</dbReference>
<dbReference type="EMBL" id="CAJZBQ010000062">
    <property type="protein sequence ID" value="CAG9335418.1"/>
    <property type="molecule type" value="Genomic_DNA"/>
</dbReference>
<dbReference type="GO" id="GO:0006754">
    <property type="term" value="P:ATP biosynthetic process"/>
    <property type="evidence" value="ECO:0007669"/>
    <property type="project" value="TreeGrafter"/>
</dbReference>
<dbReference type="Pfam" id="PF00293">
    <property type="entry name" value="NUDIX"/>
    <property type="match status" value="1"/>
</dbReference>
<feature type="repeat" description="ANK" evidence="2">
    <location>
        <begin position="282"/>
        <end position="315"/>
    </location>
</feature>
<dbReference type="PROSITE" id="PS50088">
    <property type="entry name" value="ANK_REPEAT"/>
    <property type="match status" value="2"/>
</dbReference>
<feature type="repeat" description="ANK" evidence="2">
    <location>
        <begin position="210"/>
        <end position="242"/>
    </location>
</feature>
<dbReference type="Gene3D" id="1.25.40.20">
    <property type="entry name" value="Ankyrin repeat-containing domain"/>
    <property type="match status" value="1"/>
</dbReference>
<proteinExistence type="predicted"/>
<evidence type="ECO:0000313" key="4">
    <source>
        <dbReference type="EMBL" id="CAG9335418.1"/>
    </source>
</evidence>
<dbReference type="AlphaFoldDB" id="A0AAU9KCK5"/>
<keyword evidence="5" id="KW-1185">Reference proteome</keyword>
<feature type="domain" description="Nudix hydrolase" evidence="3">
    <location>
        <begin position="8"/>
        <end position="136"/>
    </location>
</feature>
<comment type="caution">
    <text evidence="4">The sequence shown here is derived from an EMBL/GenBank/DDBJ whole genome shotgun (WGS) entry which is preliminary data.</text>
</comment>
<keyword evidence="1" id="KW-0378">Hydrolase</keyword>
<evidence type="ECO:0000313" key="5">
    <source>
        <dbReference type="Proteomes" id="UP001162131"/>
    </source>
</evidence>
<reference evidence="4" key="1">
    <citation type="submission" date="2021-09" db="EMBL/GenBank/DDBJ databases">
        <authorList>
            <consortium name="AG Swart"/>
            <person name="Singh M."/>
            <person name="Singh A."/>
            <person name="Seah K."/>
            <person name="Emmerich C."/>
        </authorList>
    </citation>
    <scope>NUCLEOTIDE SEQUENCE</scope>
    <source>
        <strain evidence="4">ATCC30299</strain>
    </source>
</reference>
<dbReference type="Pfam" id="PF12796">
    <property type="entry name" value="Ank_2"/>
    <property type="match status" value="1"/>
</dbReference>
<dbReference type="CDD" id="cd02883">
    <property type="entry name" value="NUDIX_Hydrolase"/>
    <property type="match status" value="1"/>
</dbReference>
<evidence type="ECO:0000259" key="3">
    <source>
        <dbReference type="PROSITE" id="PS51462"/>
    </source>
</evidence>
<dbReference type="InterPro" id="IPR000086">
    <property type="entry name" value="NUDIX_hydrolase_dom"/>
</dbReference>
<dbReference type="InterPro" id="IPR051325">
    <property type="entry name" value="Nudix_hydrolase_domain"/>
</dbReference>
<dbReference type="GO" id="GO:0006167">
    <property type="term" value="P:AMP biosynthetic process"/>
    <property type="evidence" value="ECO:0007669"/>
    <property type="project" value="TreeGrafter"/>
</dbReference>
<dbReference type="Gene3D" id="3.90.79.10">
    <property type="entry name" value="Nucleoside Triphosphate Pyrophosphohydrolase"/>
    <property type="match status" value="1"/>
</dbReference>
<dbReference type="InterPro" id="IPR036770">
    <property type="entry name" value="Ankyrin_rpt-contain_sf"/>
</dbReference>
<dbReference type="Proteomes" id="UP001162131">
    <property type="component" value="Unassembled WGS sequence"/>
</dbReference>
<dbReference type="PANTHER" id="PTHR21340:SF0">
    <property type="entry name" value="BIS(5'-NUCLEOSYL)-TETRAPHOSPHATASE [ASYMMETRICAL]"/>
    <property type="match status" value="1"/>
</dbReference>
<gene>
    <name evidence="4" type="ORF">BSTOLATCC_MIC63891</name>
</gene>
<keyword evidence="2" id="KW-0040">ANK repeat</keyword>
<dbReference type="PROSITE" id="PS51462">
    <property type="entry name" value="NUDIX"/>
    <property type="match status" value="1"/>
</dbReference>
<dbReference type="SUPFAM" id="SSF48403">
    <property type="entry name" value="Ankyrin repeat"/>
    <property type="match status" value="1"/>
</dbReference>